<evidence type="ECO:0000313" key="2">
    <source>
        <dbReference type="Proteomes" id="UP000595278"/>
    </source>
</evidence>
<dbReference type="KEGG" id="eaz:JHT90_08560"/>
<sequence>MKIAFASKTSYVSSTNILDEYVVEVPIPAEVKAAKDVGKTIWYLSDAFLANRSTNVNNNKMVMLASASYRYGLWDIGNYIRTQICGVQQYFGPPPTVFNGYGGNPAIFGVELLKEDVIYFSARKVDDLDELDRMDFYVSAQFFIPE</sequence>
<protein>
    <submittedName>
        <fullName evidence="1">Uncharacterized protein</fullName>
    </submittedName>
</protein>
<reference evidence="1 2" key="1">
    <citation type="submission" date="2021-01" db="EMBL/GenBank/DDBJ databases">
        <title>Entomomonas sp. F2A isolated from a house cricket (Acheta domesticus).</title>
        <authorList>
            <person name="Spergser J."/>
            <person name="Busse H.-J."/>
        </authorList>
    </citation>
    <scope>NUCLEOTIDE SEQUENCE [LARGE SCALE GENOMIC DNA]</scope>
    <source>
        <strain evidence="1 2">F2A</strain>
    </source>
</reference>
<dbReference type="AlphaFoldDB" id="A0A974NDF3"/>
<gene>
    <name evidence="1" type="ORF">JHT90_08560</name>
</gene>
<evidence type="ECO:0000313" key="1">
    <source>
        <dbReference type="EMBL" id="QQP84474.1"/>
    </source>
</evidence>
<name>A0A974NDF3_9GAMM</name>
<organism evidence="1 2">
    <name type="scientific">Entomomonas asaccharolytica</name>
    <dbReference type="NCBI Taxonomy" id="2785331"/>
    <lineage>
        <taxon>Bacteria</taxon>
        <taxon>Pseudomonadati</taxon>
        <taxon>Pseudomonadota</taxon>
        <taxon>Gammaproteobacteria</taxon>
        <taxon>Pseudomonadales</taxon>
        <taxon>Pseudomonadaceae</taxon>
        <taxon>Entomomonas</taxon>
    </lineage>
</organism>
<accession>A0A974NDF3</accession>
<proteinExistence type="predicted"/>
<keyword evidence="2" id="KW-1185">Reference proteome</keyword>
<dbReference type="EMBL" id="CP067393">
    <property type="protein sequence ID" value="QQP84474.1"/>
    <property type="molecule type" value="Genomic_DNA"/>
</dbReference>
<dbReference type="RefSeq" id="WP_201090371.1">
    <property type="nucleotide sequence ID" value="NZ_CP067393.1"/>
</dbReference>
<dbReference type="Proteomes" id="UP000595278">
    <property type="component" value="Chromosome"/>
</dbReference>